<dbReference type="Proteomes" id="UP000242254">
    <property type="component" value="Unassembled WGS sequence"/>
</dbReference>
<name>A0A2G4SQ55_RHIZD</name>
<sequence length="345" mass="39562">MTTPLREEDLSERRVSLWQQFTREPNLTIYSDLIISIESVAQPVCSTDLFDDHKNSSTVYGTASEHTYRGEDEDLLVFDDVEDNIEVWDNNRLRQDSSDEAEGVLYFSVDNLMRESYDDIVEPSCSKQIELGDGFVLELMDSSDDEEEEKKGGHDNIHHEIDDQQHADAPNGGCSSGTCKYSITIELDEENEFNSQPLWLLDDIVNNAFMIKYTKEEMLKMQANNELYYHKDGLAAGNLIYGLIAKGKEEAKAARSKWNNNYQPKRKEYEDTETYGENDEVNTTKAIIPCVPIRQPKNPDSNGQQTGFYCDADGKDKNTKQKNYWYIDCSTCKHVVCLDCKQYYA</sequence>
<accession>A0A2G4SQ55</accession>
<organism evidence="1 2">
    <name type="scientific">Rhizopus microsporus ATCC 52813</name>
    <dbReference type="NCBI Taxonomy" id="1340429"/>
    <lineage>
        <taxon>Eukaryota</taxon>
        <taxon>Fungi</taxon>
        <taxon>Fungi incertae sedis</taxon>
        <taxon>Mucoromycota</taxon>
        <taxon>Mucoromycotina</taxon>
        <taxon>Mucoromycetes</taxon>
        <taxon>Mucorales</taxon>
        <taxon>Mucorineae</taxon>
        <taxon>Rhizopodaceae</taxon>
        <taxon>Rhizopus</taxon>
    </lineage>
</organism>
<evidence type="ECO:0000313" key="1">
    <source>
        <dbReference type="EMBL" id="PHZ10890.1"/>
    </source>
</evidence>
<proteinExistence type="predicted"/>
<dbReference type="EMBL" id="KZ303853">
    <property type="protein sequence ID" value="PHZ10890.1"/>
    <property type="molecule type" value="Genomic_DNA"/>
</dbReference>
<protein>
    <submittedName>
        <fullName evidence="1">Uncharacterized protein</fullName>
    </submittedName>
</protein>
<gene>
    <name evidence="1" type="ORF">RHIMIDRAFT_239035</name>
</gene>
<dbReference type="AlphaFoldDB" id="A0A2G4SQ55"/>
<dbReference type="RefSeq" id="XP_023464598.1">
    <property type="nucleotide sequence ID" value="XM_023609090.1"/>
</dbReference>
<keyword evidence="2" id="KW-1185">Reference proteome</keyword>
<dbReference type="GeneID" id="35440080"/>
<reference evidence="1 2" key="1">
    <citation type="journal article" date="2016" name="Proc. Natl. Acad. Sci. U.S.A.">
        <title>Lipid metabolic changes in an early divergent fungus govern the establishment of a mutualistic symbiosis with endobacteria.</title>
        <authorList>
            <person name="Lastovetsky O.A."/>
            <person name="Gaspar M.L."/>
            <person name="Mondo S.J."/>
            <person name="LaButti K.M."/>
            <person name="Sandor L."/>
            <person name="Grigoriev I.V."/>
            <person name="Henry S.A."/>
            <person name="Pawlowska T.E."/>
        </authorList>
    </citation>
    <scope>NUCLEOTIDE SEQUENCE [LARGE SCALE GENOMIC DNA]</scope>
    <source>
        <strain evidence="1 2">ATCC 52813</strain>
    </source>
</reference>
<evidence type="ECO:0000313" key="2">
    <source>
        <dbReference type="Proteomes" id="UP000242254"/>
    </source>
</evidence>